<dbReference type="SUPFAM" id="SSF144020">
    <property type="entry name" value="FdhE-like"/>
    <property type="match status" value="1"/>
</dbReference>
<dbReference type="EMBL" id="JBHSJG010000049">
    <property type="protein sequence ID" value="MFC4989579.1"/>
    <property type="molecule type" value="Genomic_DNA"/>
</dbReference>
<accession>A0ABD5QIY0</accession>
<gene>
    <name evidence="2" type="ORF">ACFPFO_17805</name>
</gene>
<dbReference type="AlphaFoldDB" id="A0ABD5QIY0"/>
<dbReference type="Pfam" id="PF26408">
    <property type="entry name" value="DUF8106"/>
    <property type="match status" value="1"/>
</dbReference>
<keyword evidence="3" id="KW-1185">Reference proteome</keyword>
<dbReference type="InterPro" id="IPR024064">
    <property type="entry name" value="FdhE-like_sf"/>
</dbReference>
<sequence>MTQPSTDRKTRPPPDRTKHTLFCPACGHEAAIDGDWEVIEEDGERVLSCPRCGEVVDRRPRRGRRPLVA</sequence>
<comment type="caution">
    <text evidence="2">The sequence shown here is derived from an EMBL/GenBank/DDBJ whole genome shotgun (WGS) entry which is preliminary data.</text>
</comment>
<protein>
    <recommendedName>
        <fullName evidence="1">DUF8106 domain-containing protein</fullName>
    </recommendedName>
</protein>
<feature type="domain" description="DUF8106" evidence="1">
    <location>
        <begin position="17"/>
        <end position="59"/>
    </location>
</feature>
<evidence type="ECO:0000313" key="2">
    <source>
        <dbReference type="EMBL" id="MFC4989579.1"/>
    </source>
</evidence>
<evidence type="ECO:0000313" key="3">
    <source>
        <dbReference type="Proteomes" id="UP001595925"/>
    </source>
</evidence>
<dbReference type="RefSeq" id="WP_114576822.1">
    <property type="nucleotide sequence ID" value="NZ_JAIVEF010000002.1"/>
</dbReference>
<dbReference type="Proteomes" id="UP001595925">
    <property type="component" value="Unassembled WGS sequence"/>
</dbReference>
<proteinExistence type="predicted"/>
<dbReference type="InterPro" id="IPR058419">
    <property type="entry name" value="DUF8106"/>
</dbReference>
<organism evidence="2 3">
    <name type="scientific">Saliphagus infecundisoli</name>
    <dbReference type="NCBI Taxonomy" id="1849069"/>
    <lineage>
        <taxon>Archaea</taxon>
        <taxon>Methanobacteriati</taxon>
        <taxon>Methanobacteriota</taxon>
        <taxon>Stenosarchaea group</taxon>
        <taxon>Halobacteria</taxon>
        <taxon>Halobacteriales</taxon>
        <taxon>Natrialbaceae</taxon>
        <taxon>Saliphagus</taxon>
    </lineage>
</organism>
<reference evidence="2 3" key="1">
    <citation type="journal article" date="2019" name="Int. J. Syst. Evol. Microbiol.">
        <title>The Global Catalogue of Microorganisms (GCM) 10K type strain sequencing project: providing services to taxonomists for standard genome sequencing and annotation.</title>
        <authorList>
            <consortium name="The Broad Institute Genomics Platform"/>
            <consortium name="The Broad Institute Genome Sequencing Center for Infectious Disease"/>
            <person name="Wu L."/>
            <person name="Ma J."/>
        </authorList>
    </citation>
    <scope>NUCLEOTIDE SEQUENCE [LARGE SCALE GENOMIC DNA]</scope>
    <source>
        <strain evidence="2 3">CGMCC 1.15824</strain>
    </source>
</reference>
<name>A0ABD5QIY0_9EURY</name>
<evidence type="ECO:0000259" key="1">
    <source>
        <dbReference type="Pfam" id="PF26408"/>
    </source>
</evidence>